<evidence type="ECO:0000256" key="3">
    <source>
        <dbReference type="ARBA" id="ARBA00022490"/>
    </source>
</evidence>
<evidence type="ECO:0000313" key="8">
    <source>
        <dbReference type="Proteomes" id="UP000178240"/>
    </source>
</evidence>
<evidence type="ECO:0000256" key="4">
    <source>
        <dbReference type="ARBA" id="ARBA00022723"/>
    </source>
</evidence>
<dbReference type="GO" id="GO:0045892">
    <property type="term" value="P:negative regulation of DNA-templated transcription"/>
    <property type="evidence" value="ECO:0007669"/>
    <property type="project" value="UniProtKB-ARBA"/>
</dbReference>
<evidence type="ECO:0000256" key="5">
    <source>
        <dbReference type="ARBA" id="ARBA00039938"/>
    </source>
</evidence>
<evidence type="ECO:0000256" key="1">
    <source>
        <dbReference type="ARBA" id="ARBA00004496"/>
    </source>
</evidence>
<comment type="subcellular location">
    <subcellularLocation>
        <location evidence="1">Cytoplasm</location>
    </subcellularLocation>
</comment>
<dbReference type="GO" id="GO:0005737">
    <property type="term" value="C:cytoplasm"/>
    <property type="evidence" value="ECO:0007669"/>
    <property type="project" value="UniProtKB-SubCell"/>
</dbReference>
<dbReference type="PANTHER" id="PTHR33677">
    <property type="entry name" value="TRANSCRIPTIONAL REPRESSOR FRMR-RELATED"/>
    <property type="match status" value="1"/>
</dbReference>
<evidence type="ECO:0000313" key="7">
    <source>
        <dbReference type="EMBL" id="OGY46258.1"/>
    </source>
</evidence>
<dbReference type="Gene3D" id="1.20.58.1000">
    <property type="entry name" value="Metal-sensitive repressor, helix protomer"/>
    <property type="match status" value="1"/>
</dbReference>
<accession>A0A1G1Y1S5</accession>
<comment type="caution">
    <text evidence="7">The sequence shown here is derived from an EMBL/GenBank/DDBJ whole genome shotgun (WGS) entry which is preliminary data.</text>
</comment>
<gene>
    <name evidence="7" type="ORF">A2744_04680</name>
</gene>
<dbReference type="InterPro" id="IPR038390">
    <property type="entry name" value="Metal_Tscrpt_repr_sf"/>
</dbReference>
<keyword evidence="4" id="KW-0479">Metal-binding</keyword>
<protein>
    <recommendedName>
        <fullName evidence="5">Copper-sensing transcriptional repressor CsoR</fullName>
    </recommendedName>
    <alternativeName>
        <fullName evidence="6">Copper-sensitive operon repressor</fullName>
    </alternativeName>
</protein>
<organism evidence="7 8">
    <name type="scientific">Candidatus Buchananbacteria bacterium RIFCSPHIGHO2_01_FULL_44_11</name>
    <dbReference type="NCBI Taxonomy" id="1797535"/>
    <lineage>
        <taxon>Bacteria</taxon>
        <taxon>Candidatus Buchananiibacteriota</taxon>
    </lineage>
</organism>
<dbReference type="AlphaFoldDB" id="A0A1G1Y1S5"/>
<reference evidence="7 8" key="1">
    <citation type="journal article" date="2016" name="Nat. Commun.">
        <title>Thousands of microbial genomes shed light on interconnected biogeochemical processes in an aquifer system.</title>
        <authorList>
            <person name="Anantharaman K."/>
            <person name="Brown C.T."/>
            <person name="Hug L.A."/>
            <person name="Sharon I."/>
            <person name="Castelle C.J."/>
            <person name="Probst A.J."/>
            <person name="Thomas B.C."/>
            <person name="Singh A."/>
            <person name="Wilkins M.J."/>
            <person name="Karaoz U."/>
            <person name="Brodie E.L."/>
            <person name="Williams K.H."/>
            <person name="Hubbard S.S."/>
            <person name="Banfield J.F."/>
        </authorList>
    </citation>
    <scope>NUCLEOTIDE SEQUENCE [LARGE SCALE GENOMIC DNA]</scope>
</reference>
<dbReference type="GO" id="GO:0003677">
    <property type="term" value="F:DNA binding"/>
    <property type="evidence" value="ECO:0007669"/>
    <property type="project" value="InterPro"/>
</dbReference>
<dbReference type="GO" id="GO:0046872">
    <property type="term" value="F:metal ion binding"/>
    <property type="evidence" value="ECO:0007669"/>
    <property type="project" value="UniProtKB-KW"/>
</dbReference>
<dbReference type="Proteomes" id="UP000178240">
    <property type="component" value="Unassembled WGS sequence"/>
</dbReference>
<comment type="subunit">
    <text evidence="2">Homodimer.</text>
</comment>
<name>A0A1G1Y1S5_9BACT</name>
<evidence type="ECO:0000256" key="2">
    <source>
        <dbReference type="ARBA" id="ARBA00011738"/>
    </source>
</evidence>
<dbReference type="Pfam" id="PF02583">
    <property type="entry name" value="Trns_repr_metal"/>
    <property type="match status" value="1"/>
</dbReference>
<sequence>MKDKNEVLIGLKKAQSHLGKVINMAESHEYCIDIMQQILAIVGLLKSANQKLLADHLNSCFISALKGSNEARKKEMVEEILHLEKMNSK</sequence>
<dbReference type="EMBL" id="MHIE01000006">
    <property type="protein sequence ID" value="OGY46258.1"/>
    <property type="molecule type" value="Genomic_DNA"/>
</dbReference>
<dbReference type="STRING" id="1797535.A2744_04680"/>
<keyword evidence="3" id="KW-0963">Cytoplasm</keyword>
<proteinExistence type="predicted"/>
<evidence type="ECO:0000256" key="6">
    <source>
        <dbReference type="ARBA" id="ARBA00041544"/>
    </source>
</evidence>
<dbReference type="InterPro" id="IPR003735">
    <property type="entry name" value="Metal_Tscrpt_repr"/>
</dbReference>
<dbReference type="PANTHER" id="PTHR33677:SF4">
    <property type="entry name" value="COPPER-SENSING TRANSCRIPTIONAL REPRESSOR CSOR"/>
    <property type="match status" value="1"/>
</dbReference>